<evidence type="ECO:0000313" key="2">
    <source>
        <dbReference type="EMBL" id="MEJ8569436.1"/>
    </source>
</evidence>
<sequence length="192" mass="21785">MSIFEHVSVFISVILGLAVVHLLGGLSLILDRRVSTRVYWVHMLWTVNMLFFTSLVWVGNFALSEVSTFSLWHFFNLILYSMFIYLMSGLLYPVRGGEVTNFHQHFEDNRVRFYAVGLGLVITDALDGLLEQQALGSELNVGQFFTLTVYMILFAIGTRYKSRRFDGFTAIVFFAGLLGFLQSLVMIGLVDA</sequence>
<accession>A0AAW9RPI8</accession>
<dbReference type="EMBL" id="JAZHOG010000014">
    <property type="protein sequence ID" value="MEJ8569436.1"/>
    <property type="molecule type" value="Genomic_DNA"/>
</dbReference>
<name>A0AAW9RPI8_9GAMM</name>
<organism evidence="2 3">
    <name type="scientific">Elongatibacter sediminis</name>
    <dbReference type="NCBI Taxonomy" id="3119006"/>
    <lineage>
        <taxon>Bacteria</taxon>
        <taxon>Pseudomonadati</taxon>
        <taxon>Pseudomonadota</taxon>
        <taxon>Gammaproteobacteria</taxon>
        <taxon>Chromatiales</taxon>
        <taxon>Wenzhouxiangellaceae</taxon>
        <taxon>Elongatibacter</taxon>
    </lineage>
</organism>
<dbReference type="AlphaFoldDB" id="A0AAW9RPI8"/>
<feature type="transmembrane region" description="Helical" evidence="1">
    <location>
        <begin position="6"/>
        <end position="26"/>
    </location>
</feature>
<evidence type="ECO:0000313" key="3">
    <source>
        <dbReference type="Proteomes" id="UP001359886"/>
    </source>
</evidence>
<comment type="caution">
    <text evidence="2">The sequence shown here is derived from an EMBL/GenBank/DDBJ whole genome shotgun (WGS) entry which is preliminary data.</text>
</comment>
<protein>
    <submittedName>
        <fullName evidence="2">Uncharacterized protein</fullName>
    </submittedName>
</protein>
<reference evidence="2 3" key="1">
    <citation type="submission" date="2024-02" db="EMBL/GenBank/DDBJ databases">
        <title>A novel Wenzhouxiangellaceae bacterium, isolated from coastal sediments.</title>
        <authorList>
            <person name="Du Z.-J."/>
            <person name="Ye Y.-Q."/>
            <person name="Zhang X.-Y."/>
        </authorList>
    </citation>
    <scope>NUCLEOTIDE SEQUENCE [LARGE SCALE GENOMIC DNA]</scope>
    <source>
        <strain evidence="2 3">CH-27</strain>
    </source>
</reference>
<gene>
    <name evidence="2" type="ORF">V3330_17550</name>
</gene>
<feature type="transmembrane region" description="Helical" evidence="1">
    <location>
        <begin position="142"/>
        <end position="160"/>
    </location>
</feature>
<keyword evidence="1" id="KW-0812">Transmembrane</keyword>
<feature type="transmembrane region" description="Helical" evidence="1">
    <location>
        <begin position="167"/>
        <end position="190"/>
    </location>
</feature>
<proteinExistence type="predicted"/>
<evidence type="ECO:0000256" key="1">
    <source>
        <dbReference type="SAM" id="Phobius"/>
    </source>
</evidence>
<dbReference type="RefSeq" id="WP_354696761.1">
    <property type="nucleotide sequence ID" value="NZ_JAZHOG010000014.1"/>
</dbReference>
<feature type="transmembrane region" description="Helical" evidence="1">
    <location>
        <begin position="38"/>
        <end position="59"/>
    </location>
</feature>
<keyword evidence="1" id="KW-1133">Transmembrane helix</keyword>
<dbReference type="Proteomes" id="UP001359886">
    <property type="component" value="Unassembled WGS sequence"/>
</dbReference>
<keyword evidence="1" id="KW-0472">Membrane</keyword>
<feature type="transmembrane region" description="Helical" evidence="1">
    <location>
        <begin position="71"/>
        <end position="92"/>
    </location>
</feature>
<keyword evidence="3" id="KW-1185">Reference proteome</keyword>